<dbReference type="RefSeq" id="XP_022666508.1">
    <property type="nucleotide sequence ID" value="XM_022810773.1"/>
</dbReference>
<accession>A0A7M7KGS2</accession>
<protein>
    <submittedName>
        <fullName evidence="2">Uncharacterized protein</fullName>
    </submittedName>
</protein>
<evidence type="ECO:0000256" key="1">
    <source>
        <dbReference type="SAM" id="Phobius"/>
    </source>
</evidence>
<proteinExistence type="predicted"/>
<dbReference type="GeneID" id="111252599"/>
<feature type="transmembrane region" description="Helical" evidence="1">
    <location>
        <begin position="275"/>
        <end position="298"/>
    </location>
</feature>
<dbReference type="InParanoid" id="A0A7M7KGS2"/>
<dbReference type="EnsemblMetazoa" id="XM_022810773">
    <property type="protein sequence ID" value="XP_022666508"/>
    <property type="gene ID" value="LOC111252599"/>
</dbReference>
<dbReference type="AlphaFoldDB" id="A0A7M7KGS2"/>
<keyword evidence="3" id="KW-1185">Reference proteome</keyword>
<keyword evidence="1" id="KW-1133">Transmembrane helix</keyword>
<feature type="transmembrane region" description="Helical" evidence="1">
    <location>
        <begin position="197"/>
        <end position="216"/>
    </location>
</feature>
<keyword evidence="1" id="KW-0812">Transmembrane</keyword>
<organism evidence="2 3">
    <name type="scientific">Varroa destructor</name>
    <name type="common">Honeybee mite</name>
    <dbReference type="NCBI Taxonomy" id="109461"/>
    <lineage>
        <taxon>Eukaryota</taxon>
        <taxon>Metazoa</taxon>
        <taxon>Ecdysozoa</taxon>
        <taxon>Arthropoda</taxon>
        <taxon>Chelicerata</taxon>
        <taxon>Arachnida</taxon>
        <taxon>Acari</taxon>
        <taxon>Parasitiformes</taxon>
        <taxon>Mesostigmata</taxon>
        <taxon>Gamasina</taxon>
        <taxon>Dermanyssoidea</taxon>
        <taxon>Varroidae</taxon>
        <taxon>Varroa</taxon>
    </lineage>
</organism>
<reference evidence="2" key="1">
    <citation type="submission" date="2021-01" db="UniProtKB">
        <authorList>
            <consortium name="EnsemblMetazoa"/>
        </authorList>
    </citation>
    <scope>IDENTIFICATION</scope>
</reference>
<sequence length="305" mass="34494">MLISSTLCRSISLFGRRIRTHCQIENKLHCGDVWRCEDIYTNGTTNYTRGPHDKLNQLSATSQICMSDPNNWLATTDWEHAEKQRERTLLIIEGSTNAEDQFTLSAQYLLPSTIYFVMTSVLTVSTTFYHDHFPLNVVILVVNLTGLAVIFVFQVLSFGLEQSKLSDIPALRFAFFCCMCISGASFVIPWISLSPVLVRSVRPLIAFSTMIITLLWCRLYQEFRYLPLLILFFGLIYVLLRSEVLAGEKLVDRRGKIYGNDESGLYSALVDAIHVTLQILAGPLAVCTGLLAMSITILRPQRPWP</sequence>
<evidence type="ECO:0000313" key="2">
    <source>
        <dbReference type="EnsemblMetazoa" id="XP_022666508"/>
    </source>
</evidence>
<feature type="transmembrane region" description="Helical" evidence="1">
    <location>
        <begin position="108"/>
        <end position="129"/>
    </location>
</feature>
<name>A0A7M7KGS2_VARDE</name>
<dbReference type="Proteomes" id="UP000594260">
    <property type="component" value="Unplaced"/>
</dbReference>
<keyword evidence="1" id="KW-0472">Membrane</keyword>
<feature type="transmembrane region" description="Helical" evidence="1">
    <location>
        <begin position="135"/>
        <end position="158"/>
    </location>
</feature>
<evidence type="ECO:0000313" key="3">
    <source>
        <dbReference type="Proteomes" id="UP000594260"/>
    </source>
</evidence>
<feature type="transmembrane region" description="Helical" evidence="1">
    <location>
        <begin position="170"/>
        <end position="191"/>
    </location>
</feature>
<dbReference type="KEGG" id="vde:111252599"/>
<feature type="transmembrane region" description="Helical" evidence="1">
    <location>
        <begin position="223"/>
        <end position="240"/>
    </location>
</feature>